<accession>A0A7J8WXQ1</accession>
<protein>
    <submittedName>
        <fullName evidence="1">Uncharacterized protein</fullName>
    </submittedName>
</protein>
<name>A0A7J8WXQ1_GOSAI</name>
<evidence type="ECO:0000313" key="1">
    <source>
        <dbReference type="EMBL" id="MBA0679825.1"/>
    </source>
</evidence>
<proteinExistence type="predicted"/>
<comment type="caution">
    <text evidence="1">The sequence shown here is derived from an EMBL/GenBank/DDBJ whole genome shotgun (WGS) entry which is preliminary data.</text>
</comment>
<sequence>MSLPGKVRERPDSSEASVSPLVMINTMRFLKEAQPLSLHLHPSSAVSSGPRVLPPLPSLRKNLNFNRSNIS</sequence>
<gene>
    <name evidence="1" type="ORF">Goari_011571</name>
</gene>
<organism evidence="1 2">
    <name type="scientific">Gossypium aridum</name>
    <name type="common">American cotton</name>
    <name type="synonym">Erioxylum aridum</name>
    <dbReference type="NCBI Taxonomy" id="34290"/>
    <lineage>
        <taxon>Eukaryota</taxon>
        <taxon>Viridiplantae</taxon>
        <taxon>Streptophyta</taxon>
        <taxon>Embryophyta</taxon>
        <taxon>Tracheophyta</taxon>
        <taxon>Spermatophyta</taxon>
        <taxon>Magnoliopsida</taxon>
        <taxon>eudicotyledons</taxon>
        <taxon>Gunneridae</taxon>
        <taxon>Pentapetalae</taxon>
        <taxon>rosids</taxon>
        <taxon>malvids</taxon>
        <taxon>Malvales</taxon>
        <taxon>Malvaceae</taxon>
        <taxon>Malvoideae</taxon>
        <taxon>Gossypium</taxon>
    </lineage>
</organism>
<reference evidence="1 2" key="1">
    <citation type="journal article" date="2019" name="Genome Biol. Evol.">
        <title>Insights into the evolution of the New World diploid cottons (Gossypium, subgenus Houzingenia) based on genome sequencing.</title>
        <authorList>
            <person name="Grover C.E."/>
            <person name="Arick M.A. 2nd"/>
            <person name="Thrash A."/>
            <person name="Conover J.L."/>
            <person name="Sanders W.S."/>
            <person name="Peterson D.G."/>
            <person name="Frelichowski J.E."/>
            <person name="Scheffler J.A."/>
            <person name="Scheffler B.E."/>
            <person name="Wendel J.F."/>
        </authorList>
    </citation>
    <scope>NUCLEOTIDE SEQUENCE [LARGE SCALE GENOMIC DNA]</scope>
    <source>
        <strain evidence="1">185</strain>
        <tissue evidence="1">Leaf</tissue>
    </source>
</reference>
<dbReference type="Proteomes" id="UP000593577">
    <property type="component" value="Unassembled WGS sequence"/>
</dbReference>
<dbReference type="EMBL" id="JABFAA010000004">
    <property type="protein sequence ID" value="MBA0679825.1"/>
    <property type="molecule type" value="Genomic_DNA"/>
</dbReference>
<evidence type="ECO:0000313" key="2">
    <source>
        <dbReference type="Proteomes" id="UP000593577"/>
    </source>
</evidence>
<dbReference type="AlphaFoldDB" id="A0A7J8WXQ1"/>
<keyword evidence="2" id="KW-1185">Reference proteome</keyword>